<evidence type="ECO:0000256" key="1">
    <source>
        <dbReference type="SAM" id="MobiDB-lite"/>
    </source>
</evidence>
<name>A0A0U1D3I0_9MYCO</name>
<accession>A0A0U1D3I0</accession>
<dbReference type="Proteomes" id="UP000199601">
    <property type="component" value="Unassembled WGS sequence"/>
</dbReference>
<sequence>MSGNDASLEKLKEIVGQIIPQEQADSFVQYARLDAFTDEAGEIDQDKVIGHLTAITLAREPSQQPPSAPNWGQHSGNMPGRLPGADARGALAKRHGVKNDQPVIPAPAGIRPGARAREALERRHGKASK</sequence>
<gene>
    <name evidence="2" type="ORF">BN000_01484</name>
</gene>
<dbReference type="EMBL" id="CTEC01000001">
    <property type="protein sequence ID" value="CQD07430.1"/>
    <property type="molecule type" value="Genomic_DNA"/>
</dbReference>
<protein>
    <submittedName>
        <fullName evidence="2">Uncharacterized protein</fullName>
    </submittedName>
</protein>
<evidence type="ECO:0000313" key="2">
    <source>
        <dbReference type="EMBL" id="CQD07430.1"/>
    </source>
</evidence>
<keyword evidence="3" id="KW-1185">Reference proteome</keyword>
<organism evidence="2 3">
    <name type="scientific">Mycobacterium europaeum</name>
    <dbReference type="NCBI Taxonomy" id="761804"/>
    <lineage>
        <taxon>Bacteria</taxon>
        <taxon>Bacillati</taxon>
        <taxon>Actinomycetota</taxon>
        <taxon>Actinomycetes</taxon>
        <taxon>Mycobacteriales</taxon>
        <taxon>Mycobacteriaceae</taxon>
        <taxon>Mycobacterium</taxon>
        <taxon>Mycobacterium simiae complex</taxon>
    </lineage>
</organism>
<dbReference type="RefSeq" id="WP_090419528.1">
    <property type="nucleotide sequence ID" value="NZ_CTEC01000001.1"/>
</dbReference>
<dbReference type="AlphaFoldDB" id="A0A0U1D3I0"/>
<feature type="region of interest" description="Disordered" evidence="1">
    <location>
        <begin position="60"/>
        <end position="129"/>
    </location>
</feature>
<evidence type="ECO:0000313" key="3">
    <source>
        <dbReference type="Proteomes" id="UP000199601"/>
    </source>
</evidence>
<proteinExistence type="predicted"/>
<reference evidence="3" key="1">
    <citation type="submission" date="2015-03" db="EMBL/GenBank/DDBJ databases">
        <authorList>
            <person name="Urmite Genomes"/>
        </authorList>
    </citation>
    <scope>NUCLEOTIDE SEQUENCE [LARGE SCALE GENOMIC DNA]</scope>
    <source>
        <strain evidence="3">CSUR P1344</strain>
    </source>
</reference>